<dbReference type="GO" id="GO:0005739">
    <property type="term" value="C:mitochondrion"/>
    <property type="evidence" value="ECO:0007669"/>
    <property type="project" value="UniProtKB-SubCell"/>
</dbReference>
<dbReference type="GO" id="GO:0032543">
    <property type="term" value="P:mitochondrial translation"/>
    <property type="evidence" value="ECO:0007669"/>
    <property type="project" value="UniProtKB-UniRule"/>
</dbReference>
<evidence type="ECO:0000256" key="7">
    <source>
        <dbReference type="ARBA" id="ARBA00047913"/>
    </source>
</evidence>
<dbReference type="Proteomes" id="UP000027135">
    <property type="component" value="Unassembled WGS sequence"/>
</dbReference>
<evidence type="ECO:0000256" key="8">
    <source>
        <dbReference type="HAMAP-Rule" id="MF_03147"/>
    </source>
</evidence>
<dbReference type="OrthoDB" id="1722066at2759"/>
<comment type="catalytic activity">
    <reaction evidence="6">
        <text>L-aspartyl-tRNA(Asn) + L-glutamine + ATP + H2O = L-asparaginyl-tRNA(Asn) + L-glutamate + ADP + phosphate + 2 H(+)</text>
        <dbReference type="Rhea" id="RHEA:14513"/>
        <dbReference type="Rhea" id="RHEA-COMP:9674"/>
        <dbReference type="Rhea" id="RHEA-COMP:9677"/>
        <dbReference type="ChEBI" id="CHEBI:15377"/>
        <dbReference type="ChEBI" id="CHEBI:15378"/>
        <dbReference type="ChEBI" id="CHEBI:29985"/>
        <dbReference type="ChEBI" id="CHEBI:30616"/>
        <dbReference type="ChEBI" id="CHEBI:43474"/>
        <dbReference type="ChEBI" id="CHEBI:58359"/>
        <dbReference type="ChEBI" id="CHEBI:78515"/>
        <dbReference type="ChEBI" id="CHEBI:78516"/>
        <dbReference type="ChEBI" id="CHEBI:456216"/>
    </reaction>
</comment>
<keyword evidence="11" id="KW-1185">Reference proteome</keyword>
<dbReference type="FunCoup" id="A0A067RD99">
    <property type="interactions" value="943"/>
</dbReference>
<gene>
    <name evidence="10" type="ORF">L798_02791</name>
</gene>
<evidence type="ECO:0000313" key="10">
    <source>
        <dbReference type="EMBL" id="KDR21732.1"/>
    </source>
</evidence>
<dbReference type="GO" id="GO:0050567">
    <property type="term" value="F:glutaminyl-tRNA synthase (glutamine-hydrolyzing) activity"/>
    <property type="evidence" value="ECO:0007669"/>
    <property type="project" value="UniProtKB-UniRule"/>
</dbReference>
<dbReference type="Gene3D" id="1.10.10.410">
    <property type="match status" value="1"/>
</dbReference>
<evidence type="ECO:0000256" key="6">
    <source>
        <dbReference type="ARBA" id="ARBA00047380"/>
    </source>
</evidence>
<dbReference type="PANTHER" id="PTHR11659:SF0">
    <property type="entry name" value="GLUTAMYL-TRNA(GLN) AMIDOTRANSFERASE SUBUNIT B, MITOCHONDRIAL"/>
    <property type="match status" value="1"/>
</dbReference>
<dbReference type="GO" id="GO:0070681">
    <property type="term" value="P:glutaminyl-tRNAGln biosynthesis via transamidation"/>
    <property type="evidence" value="ECO:0007669"/>
    <property type="project" value="UniProtKB-UniRule"/>
</dbReference>
<evidence type="ECO:0000259" key="9">
    <source>
        <dbReference type="SMART" id="SM00845"/>
    </source>
</evidence>
<sequence>MTVIYNGRKYAFAFAITTLFTRRCSFCTTNVSTDSGNFILRKVKPSSSQIARYTNEAIFKNKTRSHWKAVVGLEVHAQITSTSKLFSGAGTEFGAPVNTNVSLFDAAIPGTLPVLNRRCVEAGVLTALALSCRVNPVSVFDRKHYFYADLPAGYQITQHRLPLAQEGELEFHVFIPDVHHKPYIKKSCIKQLQLEQDSGKLLHDEEACRSLVDLSRAGIPLMELVFEPDLEDGEEAAALVKELILILQCLGTCSCKMEEGALRVDANVSVHREGEPLGVRSEVKNIGSIRAVAHAVKYEIDRQVRTLESGGVVVNETRAWDTDSRQTVPMRDKEEKQDYRYMPEPNLPPLRVLLNGQHAIPDIKKDCVNVDCLRRKLPELPRETREKLINQYGISAESAVILVNENNLLKHFYGIMGEKKSRDPKLSTNILIMELLTILNKNKLSLETSPFSSYSLGEVVDLLQSKKVNLVTARKLLQEIVSGNPQSPSEMVEKYGWAQITDSSEIEDVCTAVIEQNPRLVEQFCAGKTKVFNSLVGKVAKITENRANMALVVKVLRDKLSKIQNS</sequence>
<comment type="function">
    <text evidence="8">Allows the formation of correctly charged Gln-tRNA(Gln) through the transamidation of misacylated Glu-tRNA(Gln) in the mitochondria. The reaction takes place in the presence of glutamine and ATP through an activated gamma-phospho-Glu-tRNA(Gln).</text>
</comment>
<evidence type="ECO:0000256" key="2">
    <source>
        <dbReference type="ARBA" id="ARBA00022598"/>
    </source>
</evidence>
<comment type="catalytic activity">
    <reaction evidence="7 8">
        <text>L-glutamyl-tRNA(Gln) + L-glutamine + ATP + H2O = L-glutaminyl-tRNA(Gln) + L-glutamate + ADP + phosphate + H(+)</text>
        <dbReference type="Rhea" id="RHEA:17521"/>
        <dbReference type="Rhea" id="RHEA-COMP:9681"/>
        <dbReference type="Rhea" id="RHEA-COMP:9684"/>
        <dbReference type="ChEBI" id="CHEBI:15377"/>
        <dbReference type="ChEBI" id="CHEBI:15378"/>
        <dbReference type="ChEBI" id="CHEBI:29985"/>
        <dbReference type="ChEBI" id="CHEBI:30616"/>
        <dbReference type="ChEBI" id="CHEBI:43474"/>
        <dbReference type="ChEBI" id="CHEBI:58359"/>
        <dbReference type="ChEBI" id="CHEBI:78520"/>
        <dbReference type="ChEBI" id="CHEBI:78521"/>
        <dbReference type="ChEBI" id="CHEBI:456216"/>
    </reaction>
</comment>
<keyword evidence="3 8" id="KW-0547">Nucleotide-binding</keyword>
<evidence type="ECO:0000256" key="1">
    <source>
        <dbReference type="ARBA" id="ARBA00005306"/>
    </source>
</evidence>
<dbReference type="GO" id="GO:0016740">
    <property type="term" value="F:transferase activity"/>
    <property type="evidence" value="ECO:0007669"/>
    <property type="project" value="UniProtKB-KW"/>
</dbReference>
<accession>A0A067RD99</accession>
<reference evidence="10 11" key="1">
    <citation type="journal article" date="2014" name="Nat. Commun.">
        <title>Molecular traces of alternative social organization in a termite genome.</title>
        <authorList>
            <person name="Terrapon N."/>
            <person name="Li C."/>
            <person name="Robertson H.M."/>
            <person name="Ji L."/>
            <person name="Meng X."/>
            <person name="Booth W."/>
            <person name="Chen Z."/>
            <person name="Childers C.P."/>
            <person name="Glastad K.M."/>
            <person name="Gokhale K."/>
            <person name="Gowin J."/>
            <person name="Gronenberg W."/>
            <person name="Hermansen R.A."/>
            <person name="Hu H."/>
            <person name="Hunt B.G."/>
            <person name="Huylmans A.K."/>
            <person name="Khalil S.M."/>
            <person name="Mitchell R.D."/>
            <person name="Munoz-Torres M.C."/>
            <person name="Mustard J.A."/>
            <person name="Pan H."/>
            <person name="Reese J.T."/>
            <person name="Scharf M.E."/>
            <person name="Sun F."/>
            <person name="Vogel H."/>
            <person name="Xiao J."/>
            <person name="Yang W."/>
            <person name="Yang Z."/>
            <person name="Yang Z."/>
            <person name="Zhou J."/>
            <person name="Zhu J."/>
            <person name="Brent C.S."/>
            <person name="Elsik C.G."/>
            <person name="Goodisman M.A."/>
            <person name="Liberles D.A."/>
            <person name="Roe R.M."/>
            <person name="Vargo E.L."/>
            <person name="Vilcinskas A."/>
            <person name="Wang J."/>
            <person name="Bornberg-Bauer E."/>
            <person name="Korb J."/>
            <person name="Zhang G."/>
            <person name="Liebig J."/>
        </authorList>
    </citation>
    <scope>NUCLEOTIDE SEQUENCE [LARGE SCALE GENOMIC DNA]</scope>
    <source>
        <tissue evidence="10">Whole organism</tissue>
    </source>
</reference>
<dbReference type="GO" id="GO:0005524">
    <property type="term" value="F:ATP binding"/>
    <property type="evidence" value="ECO:0007669"/>
    <property type="project" value="UniProtKB-KW"/>
</dbReference>
<evidence type="ECO:0000256" key="4">
    <source>
        <dbReference type="ARBA" id="ARBA00022840"/>
    </source>
</evidence>
<dbReference type="InterPro" id="IPR018027">
    <property type="entry name" value="Asn/Gln_amidotransferase"/>
</dbReference>
<keyword evidence="2 8" id="KW-0436">Ligase</keyword>
<dbReference type="Pfam" id="PF02637">
    <property type="entry name" value="GatB_Yqey"/>
    <property type="match status" value="1"/>
</dbReference>
<proteinExistence type="inferred from homology"/>
<dbReference type="eggNOG" id="KOG2438">
    <property type="taxonomic scope" value="Eukaryota"/>
</dbReference>
<dbReference type="HAMAP" id="MF_00121">
    <property type="entry name" value="GatB"/>
    <property type="match status" value="1"/>
</dbReference>
<comment type="subunit">
    <text evidence="8">Subunit of the heterotrimeric GatCAB amidotransferase (AdT) complex, composed of A, B and C subunits.</text>
</comment>
<name>A0A067RD99_ZOONE</name>
<dbReference type="InterPro" id="IPR006075">
    <property type="entry name" value="Asn/Gln-tRNA_Trfase_suB/E_cat"/>
</dbReference>
<dbReference type="AlphaFoldDB" id="A0A067RD99"/>
<dbReference type="FunFam" id="1.10.10.410:FF:000001">
    <property type="entry name" value="Aspartyl/glutamyl-tRNA(Asn/Gln) amidotransferase subunit B"/>
    <property type="match status" value="1"/>
</dbReference>
<feature type="domain" description="Asn/Gln amidotransferase" evidence="9">
    <location>
        <begin position="410"/>
        <end position="560"/>
    </location>
</feature>
<dbReference type="Pfam" id="PF02934">
    <property type="entry name" value="GatB_N"/>
    <property type="match status" value="1"/>
</dbReference>
<dbReference type="STRING" id="136037.A0A067RD99"/>
<dbReference type="InterPro" id="IPR003789">
    <property type="entry name" value="Asn/Gln_tRNA_amidoTrase-B-like"/>
</dbReference>
<dbReference type="PANTHER" id="PTHR11659">
    <property type="entry name" value="GLUTAMYL-TRNA GLN AMIDOTRANSFERASE SUBUNIT B MITOCHONDRIAL AND PROKARYOTIC PET112-RELATED"/>
    <property type="match status" value="1"/>
</dbReference>
<dbReference type="InterPro" id="IPR017959">
    <property type="entry name" value="Asn/Gln-tRNA_amidoTrfase_suB/E"/>
</dbReference>
<dbReference type="SMART" id="SM00845">
    <property type="entry name" value="GatB_Yqey"/>
    <property type="match status" value="1"/>
</dbReference>
<dbReference type="NCBIfam" id="NF004014">
    <property type="entry name" value="PRK05477.1-4"/>
    <property type="match status" value="1"/>
</dbReference>
<protein>
    <recommendedName>
        <fullName evidence="8">Glutamyl-tRNA(Gln) amidotransferase subunit B, mitochondrial</fullName>
        <shortName evidence="8">Glu-AdT subunit B</shortName>
        <ecNumber evidence="8">6.3.5.-</ecNumber>
    </recommendedName>
</protein>
<dbReference type="SUPFAM" id="SSF55931">
    <property type="entry name" value="Glutamine synthetase/guanido kinase"/>
    <property type="match status" value="1"/>
</dbReference>
<dbReference type="EMBL" id="KK852542">
    <property type="protein sequence ID" value="KDR21732.1"/>
    <property type="molecule type" value="Genomic_DNA"/>
</dbReference>
<dbReference type="GO" id="GO:0050566">
    <property type="term" value="F:asparaginyl-tRNA synthase (glutamine-hydrolyzing) activity"/>
    <property type="evidence" value="ECO:0007669"/>
    <property type="project" value="RHEA"/>
</dbReference>
<dbReference type="InterPro" id="IPR014746">
    <property type="entry name" value="Gln_synth/guanido_kin_cat_dom"/>
</dbReference>
<keyword evidence="10" id="KW-0808">Transferase</keyword>
<dbReference type="SUPFAM" id="SSF89095">
    <property type="entry name" value="GatB/YqeY motif"/>
    <property type="match status" value="1"/>
</dbReference>
<dbReference type="OMA" id="ARKWWMG"/>
<keyword evidence="5 8" id="KW-0648">Protein biosynthesis</keyword>
<dbReference type="InParanoid" id="A0A067RD99"/>
<evidence type="ECO:0000313" key="11">
    <source>
        <dbReference type="Proteomes" id="UP000027135"/>
    </source>
</evidence>
<keyword evidence="4 8" id="KW-0067">ATP-binding</keyword>
<evidence type="ECO:0000256" key="5">
    <source>
        <dbReference type="ARBA" id="ARBA00022917"/>
    </source>
</evidence>
<organism evidence="10 11">
    <name type="scientific">Zootermopsis nevadensis</name>
    <name type="common">Dampwood termite</name>
    <dbReference type="NCBI Taxonomy" id="136037"/>
    <lineage>
        <taxon>Eukaryota</taxon>
        <taxon>Metazoa</taxon>
        <taxon>Ecdysozoa</taxon>
        <taxon>Arthropoda</taxon>
        <taxon>Hexapoda</taxon>
        <taxon>Insecta</taxon>
        <taxon>Pterygota</taxon>
        <taxon>Neoptera</taxon>
        <taxon>Polyneoptera</taxon>
        <taxon>Dictyoptera</taxon>
        <taxon>Blattodea</taxon>
        <taxon>Blattoidea</taxon>
        <taxon>Termitoidae</taxon>
        <taxon>Termopsidae</taxon>
        <taxon>Zootermopsis</taxon>
    </lineage>
</organism>
<dbReference type="InterPro" id="IPR004413">
    <property type="entry name" value="GatB"/>
</dbReference>
<keyword evidence="8" id="KW-0496">Mitochondrion</keyword>
<comment type="similarity">
    <text evidence="1 8">Belongs to the GatB/GatE family. GatB subfamily.</text>
</comment>
<dbReference type="GO" id="GO:0030956">
    <property type="term" value="C:glutamyl-tRNA(Gln) amidotransferase complex"/>
    <property type="evidence" value="ECO:0007669"/>
    <property type="project" value="UniProtKB-UniRule"/>
</dbReference>
<comment type="subcellular location">
    <subcellularLocation>
        <location evidence="8">Mitochondrion</location>
    </subcellularLocation>
</comment>
<dbReference type="EC" id="6.3.5.-" evidence="8"/>
<dbReference type="InterPro" id="IPR023168">
    <property type="entry name" value="GatB_Yqey_C_2"/>
</dbReference>
<dbReference type="NCBIfam" id="TIGR00133">
    <property type="entry name" value="gatB"/>
    <property type="match status" value="1"/>
</dbReference>
<dbReference type="NCBIfam" id="NF004012">
    <property type="entry name" value="PRK05477.1-2"/>
    <property type="match status" value="1"/>
</dbReference>
<evidence type="ECO:0000256" key="3">
    <source>
        <dbReference type="ARBA" id="ARBA00022741"/>
    </source>
</evidence>